<sequence>MLDSGKVSTRPGSTSSPPRSRRETKRNLAAIEARRLAGARMLKRQVPQADVARALGVSRQAVSQWARQLALVDGAIGKLKAKAPGRPARLDVTQREWLSCALIAGALQAGFPTQQWNVKRVRMLIARRFAIEYTNSGCWELLRSLGFSPRKLTPPVTRSRPNAWRCRTIPGASPGNAPDHNA</sequence>
<organism evidence="3 4">
    <name type="scientific">Dyella flagellata</name>
    <dbReference type="NCBI Taxonomy" id="1867833"/>
    <lineage>
        <taxon>Bacteria</taxon>
        <taxon>Pseudomonadati</taxon>
        <taxon>Pseudomonadota</taxon>
        <taxon>Gammaproteobacteria</taxon>
        <taxon>Lysobacterales</taxon>
        <taxon>Rhodanobacteraceae</taxon>
        <taxon>Dyella</taxon>
    </lineage>
</organism>
<gene>
    <name evidence="3" type="ORF">GCM10007898_33280</name>
</gene>
<evidence type="ECO:0000256" key="1">
    <source>
        <dbReference type="SAM" id="MobiDB-lite"/>
    </source>
</evidence>
<comment type="caution">
    <text evidence="3">The sequence shown here is derived from an EMBL/GenBank/DDBJ whole genome shotgun (WGS) entry which is preliminary data.</text>
</comment>
<feature type="region of interest" description="Disordered" evidence="1">
    <location>
        <begin position="1"/>
        <end position="25"/>
    </location>
</feature>
<dbReference type="Pfam" id="PF13592">
    <property type="entry name" value="HTH_33"/>
    <property type="match status" value="1"/>
</dbReference>
<feature type="domain" description="Winged helix-turn helix" evidence="2">
    <location>
        <begin position="113"/>
        <end position="163"/>
    </location>
</feature>
<dbReference type="RefSeq" id="WP_404649049.1">
    <property type="nucleotide sequence ID" value="NZ_BSOA01000043.1"/>
</dbReference>
<dbReference type="EMBL" id="BSOA01000043">
    <property type="protein sequence ID" value="GLQ89753.1"/>
    <property type="molecule type" value="Genomic_DNA"/>
</dbReference>
<evidence type="ECO:0000313" key="4">
    <source>
        <dbReference type="Proteomes" id="UP001156627"/>
    </source>
</evidence>
<feature type="region of interest" description="Disordered" evidence="1">
    <location>
        <begin position="156"/>
        <end position="182"/>
    </location>
</feature>
<reference evidence="4" key="1">
    <citation type="journal article" date="2019" name="Int. J. Syst. Evol. Microbiol.">
        <title>The Global Catalogue of Microorganisms (GCM) 10K type strain sequencing project: providing services to taxonomists for standard genome sequencing and annotation.</title>
        <authorList>
            <consortium name="The Broad Institute Genomics Platform"/>
            <consortium name="The Broad Institute Genome Sequencing Center for Infectious Disease"/>
            <person name="Wu L."/>
            <person name="Ma J."/>
        </authorList>
    </citation>
    <scope>NUCLEOTIDE SEQUENCE [LARGE SCALE GENOMIC DNA]</scope>
    <source>
        <strain evidence="4">NBRC 111981</strain>
    </source>
</reference>
<evidence type="ECO:0000313" key="3">
    <source>
        <dbReference type="EMBL" id="GLQ89753.1"/>
    </source>
</evidence>
<proteinExistence type="predicted"/>
<dbReference type="Pfam" id="PF13384">
    <property type="entry name" value="HTH_23"/>
    <property type="match status" value="1"/>
</dbReference>
<keyword evidence="4" id="KW-1185">Reference proteome</keyword>
<accession>A0ABQ5XF94</accession>
<dbReference type="Proteomes" id="UP001156627">
    <property type="component" value="Unassembled WGS sequence"/>
</dbReference>
<feature type="compositionally biased region" description="Low complexity" evidence="1">
    <location>
        <begin position="8"/>
        <end position="18"/>
    </location>
</feature>
<protein>
    <recommendedName>
        <fullName evidence="2">Winged helix-turn helix domain-containing protein</fullName>
    </recommendedName>
</protein>
<evidence type="ECO:0000259" key="2">
    <source>
        <dbReference type="Pfam" id="PF13592"/>
    </source>
</evidence>
<name>A0ABQ5XF94_9GAMM</name>
<dbReference type="InterPro" id="IPR025959">
    <property type="entry name" value="Winged_HTH_dom"/>
</dbReference>
<dbReference type="SUPFAM" id="SSF46689">
    <property type="entry name" value="Homeodomain-like"/>
    <property type="match status" value="1"/>
</dbReference>
<dbReference type="InterPro" id="IPR009057">
    <property type="entry name" value="Homeodomain-like_sf"/>
</dbReference>